<gene>
    <name evidence="1" type="ordered locus">Sca_0779</name>
</gene>
<dbReference type="RefSeq" id="WP_015900031.1">
    <property type="nucleotide sequence ID" value="NC_012121.1"/>
</dbReference>
<sequence>MDIKTNKGVFKMDIKYMQQLDYLLKYIGNNTSNYSNRYKLIFEYNNFIYEGDFIPELRSLNVVLKDVTSFDDDDLNLISLKNENAFETIRKHQSLFGKSYLKLLTERINDYEPQDYFRLLVDSLEKYPVEFEKELPPYVYNLKSENQIHPLNLEIMKIPSDAQFDFVSIVKINEE</sequence>
<evidence type="ECO:0000313" key="1">
    <source>
        <dbReference type="EMBL" id="CAL27689.1"/>
    </source>
</evidence>
<dbReference type="AlphaFoldDB" id="B9DPS1"/>
<name>B9DPS1_STACT</name>
<reference evidence="1 2" key="1">
    <citation type="journal article" date="2009" name="Appl. Environ. Microbiol.">
        <title>Genome analysis of the meat starter culture bacterium Staphylococcus carnosus TM300.</title>
        <authorList>
            <person name="Rosenstein R."/>
            <person name="Nerz C."/>
            <person name="Biswas L."/>
            <person name="Resch A."/>
            <person name="Raddatz G."/>
            <person name="Schuster S.C."/>
            <person name="Goetz F."/>
        </authorList>
    </citation>
    <scope>NUCLEOTIDE SEQUENCE [LARGE SCALE GENOMIC DNA]</scope>
    <source>
        <strain evidence="1 2">TM300</strain>
    </source>
</reference>
<dbReference type="EMBL" id="AM295250">
    <property type="protein sequence ID" value="CAL27689.1"/>
    <property type="molecule type" value="Genomic_DNA"/>
</dbReference>
<keyword evidence="2" id="KW-1185">Reference proteome</keyword>
<dbReference type="KEGG" id="sca:SCA_0779"/>
<dbReference type="BioCyc" id="SCAR396513:SCA_RS03940-MONOMER"/>
<dbReference type="Proteomes" id="UP000000444">
    <property type="component" value="Chromosome"/>
</dbReference>
<dbReference type="HOGENOM" id="CLU_1609775_0_0_9"/>
<proteinExistence type="predicted"/>
<protein>
    <submittedName>
        <fullName evidence="1">Uncharacterized protein</fullName>
    </submittedName>
</protein>
<dbReference type="GeneID" id="93795715"/>
<dbReference type="OrthoDB" id="2408992at2"/>
<organism evidence="1 2">
    <name type="scientific">Staphylococcus carnosus (strain TM300)</name>
    <dbReference type="NCBI Taxonomy" id="396513"/>
    <lineage>
        <taxon>Bacteria</taxon>
        <taxon>Bacillati</taxon>
        <taxon>Bacillota</taxon>
        <taxon>Bacilli</taxon>
        <taxon>Bacillales</taxon>
        <taxon>Staphylococcaceae</taxon>
        <taxon>Staphylococcus</taxon>
    </lineage>
</organism>
<accession>B9DPS1</accession>
<evidence type="ECO:0000313" key="2">
    <source>
        <dbReference type="Proteomes" id="UP000000444"/>
    </source>
</evidence>